<dbReference type="AlphaFoldDB" id="A0AAV2MED4"/>
<dbReference type="Proteomes" id="UP001497482">
    <property type="component" value="Chromosome 7"/>
</dbReference>
<reference evidence="1 2" key="1">
    <citation type="submission" date="2024-04" db="EMBL/GenBank/DDBJ databases">
        <authorList>
            <person name="Waldvogel A.-M."/>
            <person name="Schoenle A."/>
        </authorList>
    </citation>
    <scope>NUCLEOTIDE SEQUENCE [LARGE SCALE GENOMIC DNA]</scope>
</reference>
<proteinExistence type="predicted"/>
<gene>
    <name evidence="1" type="ORF">KC01_LOCUS38118</name>
</gene>
<protein>
    <submittedName>
        <fullName evidence="1">Uncharacterized protein</fullName>
    </submittedName>
</protein>
<accession>A0AAV2MED4</accession>
<sequence>MQSASVGGAGETGEGRGRQATVSAVMKAICQAGWGPGLPPLPLTGFLGEPDFNPDAPNSAWFCGERPQIVKTSALSAPLPGLRGPGSQTPLRICRGFVSRVSRAAMEDVVFFLTASLSEERLSSVPQSELNLETLLQRPDRARHHTEGSTERVLPSV</sequence>
<keyword evidence="2" id="KW-1185">Reference proteome</keyword>
<organism evidence="1 2">
    <name type="scientific">Knipowitschia caucasica</name>
    <name type="common">Caucasian dwarf goby</name>
    <name type="synonym">Pomatoschistus caucasicus</name>
    <dbReference type="NCBI Taxonomy" id="637954"/>
    <lineage>
        <taxon>Eukaryota</taxon>
        <taxon>Metazoa</taxon>
        <taxon>Chordata</taxon>
        <taxon>Craniata</taxon>
        <taxon>Vertebrata</taxon>
        <taxon>Euteleostomi</taxon>
        <taxon>Actinopterygii</taxon>
        <taxon>Neopterygii</taxon>
        <taxon>Teleostei</taxon>
        <taxon>Neoteleostei</taxon>
        <taxon>Acanthomorphata</taxon>
        <taxon>Gobiaria</taxon>
        <taxon>Gobiiformes</taxon>
        <taxon>Gobioidei</taxon>
        <taxon>Gobiidae</taxon>
        <taxon>Gobiinae</taxon>
        <taxon>Knipowitschia</taxon>
    </lineage>
</organism>
<dbReference type="EMBL" id="OZ035829">
    <property type="protein sequence ID" value="CAL1611727.1"/>
    <property type="molecule type" value="Genomic_DNA"/>
</dbReference>
<name>A0AAV2MED4_KNICA</name>
<evidence type="ECO:0000313" key="1">
    <source>
        <dbReference type="EMBL" id="CAL1611727.1"/>
    </source>
</evidence>
<evidence type="ECO:0000313" key="2">
    <source>
        <dbReference type="Proteomes" id="UP001497482"/>
    </source>
</evidence>